<dbReference type="GO" id="GO:0016763">
    <property type="term" value="F:pentosyltransferase activity"/>
    <property type="evidence" value="ECO:0007669"/>
    <property type="project" value="TreeGrafter"/>
</dbReference>
<dbReference type="PANTHER" id="PTHR33908:SF11">
    <property type="entry name" value="MEMBRANE PROTEIN"/>
    <property type="match status" value="1"/>
</dbReference>
<accession>A0A927EYN7</accession>
<proteinExistence type="predicted"/>
<dbReference type="InterPro" id="IPR038731">
    <property type="entry name" value="RgtA/B/C-like"/>
</dbReference>
<evidence type="ECO:0000256" key="2">
    <source>
        <dbReference type="ARBA" id="ARBA00022475"/>
    </source>
</evidence>
<evidence type="ECO:0000313" key="11">
    <source>
        <dbReference type="EMBL" id="MBD3931422.1"/>
    </source>
</evidence>
<dbReference type="EMBL" id="JACXYU010000002">
    <property type="protein sequence ID" value="MBD3931422.1"/>
    <property type="molecule type" value="Genomic_DNA"/>
</dbReference>
<feature type="transmembrane region" description="Helical" evidence="9">
    <location>
        <begin position="344"/>
        <end position="361"/>
    </location>
</feature>
<dbReference type="AlphaFoldDB" id="A0A927EYN7"/>
<keyword evidence="7 9" id="KW-0472">Membrane</keyword>
<gene>
    <name evidence="11" type="ORF">IF129_07570</name>
</gene>
<sequence>MPTAQPPGPSRTARTADAPAPVRAPRPRRPDHYASPAAVREASRTVGTALPRRPATVAPPRTPPRTLPRYWLRLLPALLVLTVATRLPSFQRPVWNPDEGFLATQARMLAAGGTLYDDVVDRKPPLLPWLYRGAFALFGDDSLWPLRALAVLAVLATATFAAALAHRRWGPRAGAVAGVLCVLGSVGLNPEDAQAATFEVFMLPFTAAAVWAADRRRWAVAGLAVAGALLVKQTGGAVLLPVLYLAWVRTAPGPGGGRRPALLRTLAAFAAPLLAVALANDVSRTLFWTVTGSGSYASFTGSELHVLSRGLANTALFAAGAGGLLLPLAVVLRRGLPHRRVLTTDLWLWLGVSALAVLTGFHFFGHYYLQLVPPLAVLAAGALTLLTADWLRLTAVVSAVLCTVFVAWGSHAGQADLDHARRVADAVRDNTRAEDTVFVWGMHPETYWLADRRPASRYLTAGLLTNYSGGRDGPRVGEEYGMHRSWPTLMAELVADPPRLIVDDSRGKPYRPARMPRLQRLLDSRYVLVGEVDGALFYAREPTR</sequence>
<evidence type="ECO:0000256" key="1">
    <source>
        <dbReference type="ARBA" id="ARBA00004651"/>
    </source>
</evidence>
<dbReference type="GO" id="GO:0009103">
    <property type="term" value="P:lipopolysaccharide biosynthetic process"/>
    <property type="evidence" value="ECO:0007669"/>
    <property type="project" value="UniProtKB-ARBA"/>
</dbReference>
<keyword evidence="4" id="KW-0808">Transferase</keyword>
<organism evidence="11 12">
    <name type="scientific">Streptomyces chumphonensis</name>
    <dbReference type="NCBI Taxonomy" id="1214925"/>
    <lineage>
        <taxon>Bacteria</taxon>
        <taxon>Bacillati</taxon>
        <taxon>Actinomycetota</taxon>
        <taxon>Actinomycetes</taxon>
        <taxon>Kitasatosporales</taxon>
        <taxon>Streptomycetaceae</taxon>
        <taxon>Streptomyces</taxon>
    </lineage>
</organism>
<dbReference type="Pfam" id="PF13231">
    <property type="entry name" value="PMT_2"/>
    <property type="match status" value="1"/>
</dbReference>
<keyword evidence="3" id="KW-0328">Glycosyltransferase</keyword>
<comment type="caution">
    <text evidence="11">The sequence shown here is derived from an EMBL/GenBank/DDBJ whole genome shotgun (WGS) entry which is preliminary data.</text>
</comment>
<dbReference type="Proteomes" id="UP000632289">
    <property type="component" value="Unassembled WGS sequence"/>
</dbReference>
<dbReference type="InterPro" id="IPR050297">
    <property type="entry name" value="LipidA_mod_glycosyltrf_83"/>
</dbReference>
<evidence type="ECO:0000256" key="9">
    <source>
        <dbReference type="SAM" id="Phobius"/>
    </source>
</evidence>
<protein>
    <submittedName>
        <fullName evidence="11">Glycosyltransferase family 39 protein</fullName>
    </submittedName>
</protein>
<evidence type="ECO:0000256" key="8">
    <source>
        <dbReference type="SAM" id="MobiDB-lite"/>
    </source>
</evidence>
<dbReference type="GO" id="GO:0005886">
    <property type="term" value="C:plasma membrane"/>
    <property type="evidence" value="ECO:0007669"/>
    <property type="project" value="UniProtKB-SubCell"/>
</dbReference>
<dbReference type="PANTHER" id="PTHR33908">
    <property type="entry name" value="MANNOSYLTRANSFERASE YKCB-RELATED"/>
    <property type="match status" value="1"/>
</dbReference>
<evidence type="ECO:0000256" key="7">
    <source>
        <dbReference type="ARBA" id="ARBA00023136"/>
    </source>
</evidence>
<feature type="transmembrane region" description="Helical" evidence="9">
    <location>
        <begin position="286"/>
        <end position="308"/>
    </location>
</feature>
<evidence type="ECO:0000256" key="5">
    <source>
        <dbReference type="ARBA" id="ARBA00022692"/>
    </source>
</evidence>
<evidence type="ECO:0000259" key="10">
    <source>
        <dbReference type="Pfam" id="PF13231"/>
    </source>
</evidence>
<feature type="domain" description="Glycosyltransferase RgtA/B/C/D-like" evidence="10">
    <location>
        <begin position="123"/>
        <end position="247"/>
    </location>
</feature>
<feature type="transmembrane region" description="Helical" evidence="9">
    <location>
        <begin position="261"/>
        <end position="279"/>
    </location>
</feature>
<feature type="compositionally biased region" description="Low complexity" evidence="8">
    <location>
        <begin position="11"/>
        <end position="23"/>
    </location>
</feature>
<keyword evidence="6 9" id="KW-1133">Transmembrane helix</keyword>
<comment type="subcellular location">
    <subcellularLocation>
        <location evidence="1">Cell membrane</location>
        <topology evidence="1">Multi-pass membrane protein</topology>
    </subcellularLocation>
</comment>
<feature type="transmembrane region" description="Helical" evidence="9">
    <location>
        <begin position="393"/>
        <end position="411"/>
    </location>
</feature>
<feature type="transmembrane region" description="Helical" evidence="9">
    <location>
        <begin position="220"/>
        <end position="246"/>
    </location>
</feature>
<keyword evidence="5 9" id="KW-0812">Transmembrane</keyword>
<evidence type="ECO:0000256" key="3">
    <source>
        <dbReference type="ARBA" id="ARBA00022676"/>
    </source>
</evidence>
<dbReference type="RefSeq" id="WP_191208700.1">
    <property type="nucleotide sequence ID" value="NZ_BAABKL010000016.1"/>
</dbReference>
<feature type="region of interest" description="Disordered" evidence="8">
    <location>
        <begin position="1"/>
        <end position="62"/>
    </location>
</feature>
<feature type="compositionally biased region" description="Low complexity" evidence="8">
    <location>
        <begin position="48"/>
        <end position="59"/>
    </location>
</feature>
<evidence type="ECO:0000313" key="12">
    <source>
        <dbReference type="Proteomes" id="UP000632289"/>
    </source>
</evidence>
<feature type="transmembrane region" description="Helical" evidence="9">
    <location>
        <begin position="144"/>
        <end position="165"/>
    </location>
</feature>
<evidence type="ECO:0000256" key="4">
    <source>
        <dbReference type="ARBA" id="ARBA00022679"/>
    </source>
</evidence>
<keyword evidence="12" id="KW-1185">Reference proteome</keyword>
<keyword evidence="2" id="KW-1003">Cell membrane</keyword>
<reference evidence="11" key="1">
    <citation type="submission" date="2020-09" db="EMBL/GenBank/DDBJ databases">
        <title>Secondary metabolite and genome analysis of marine Streptomyces chumphonensis KK1-2T.</title>
        <authorList>
            <person name="Phongsopitanun W."/>
            <person name="Kanchanasin P."/>
            <person name="Pittayakhajonwut P."/>
            <person name="Suwanborirux K."/>
            <person name="Tanasupawat S."/>
        </authorList>
    </citation>
    <scope>NUCLEOTIDE SEQUENCE</scope>
    <source>
        <strain evidence="11">KK1-2</strain>
    </source>
</reference>
<name>A0A927EYN7_9ACTN</name>
<evidence type="ECO:0000256" key="6">
    <source>
        <dbReference type="ARBA" id="ARBA00022989"/>
    </source>
</evidence>
<feature type="transmembrane region" description="Helical" evidence="9">
    <location>
        <begin position="314"/>
        <end position="332"/>
    </location>
</feature>